<dbReference type="HOGENOM" id="CLU_033499_0_0_1"/>
<dbReference type="OMA" id="EYSEAWS"/>
<evidence type="ECO:0000313" key="2">
    <source>
        <dbReference type="Proteomes" id="UP000026962"/>
    </source>
</evidence>
<proteinExistence type="predicted"/>
<protein>
    <submittedName>
        <fullName evidence="1">Uncharacterized protein</fullName>
    </submittedName>
</protein>
<reference evidence="1" key="2">
    <citation type="submission" date="2018-05" db="EMBL/GenBank/DDBJ databases">
        <title>OpunRS2 (Oryza punctata Reference Sequence Version 2).</title>
        <authorList>
            <person name="Zhang J."/>
            <person name="Kudrna D."/>
            <person name="Lee S."/>
            <person name="Talag J."/>
            <person name="Welchert J."/>
            <person name="Wing R.A."/>
        </authorList>
    </citation>
    <scope>NUCLEOTIDE SEQUENCE [LARGE SCALE GENOMIC DNA]</scope>
</reference>
<dbReference type="Proteomes" id="UP000026962">
    <property type="component" value="Chromosome 1"/>
</dbReference>
<reference evidence="1" key="1">
    <citation type="submission" date="2015-04" db="UniProtKB">
        <authorList>
            <consortium name="EnsemblPlants"/>
        </authorList>
    </citation>
    <scope>IDENTIFICATION</scope>
</reference>
<accession>A0A0E0JE95</accession>
<sequence>MADEWEELALTVPETLMQVGSEMEAVRLIEVAQSKLQVLGTIRRRRFGMPAAISMDLFGDPSPVGVCPTVIIEEARREISQNAARHGKAGHVFARYAKHVGIQHEPPCSSWDAHYQNAIRITDKALEKVSEAAWHAEAAKDAVDIAETLLFQPQPPLQLWAEWASAAEKLVDQAALEATLALDEVLQARQAVALEFFDAVAILRHGRSPPAALDKWQELARTIPGALMLVATGGLKALRLIRDAHGKLQERVAVLRENLRQETPAAVPVEDNFTEPEGGICPTVALEDARREISQSTVLHAKTRHVFGRYVAYLGVQQDDPAYRSWDAHYEDAVDHIGKAIERVIDTVSNAEAGNVALIIMGNFAYRCPQWDVWASEAENFTAVAALEATMATNEVRCAHEAVVQELSGAWTILAKALS</sequence>
<name>A0A0E0JE95_ORYPU</name>
<keyword evidence="2" id="KW-1185">Reference proteome</keyword>
<dbReference type="Gramene" id="OPUNC01G03360.1">
    <property type="protein sequence ID" value="OPUNC01G03360.1"/>
    <property type="gene ID" value="OPUNC01G03360"/>
</dbReference>
<dbReference type="EnsemblPlants" id="OPUNC01G03360.1">
    <property type="protein sequence ID" value="OPUNC01G03360.1"/>
    <property type="gene ID" value="OPUNC01G03360"/>
</dbReference>
<dbReference type="AlphaFoldDB" id="A0A0E0JE95"/>
<evidence type="ECO:0000313" key="1">
    <source>
        <dbReference type="EnsemblPlants" id="OPUNC01G03360.1"/>
    </source>
</evidence>
<dbReference type="eggNOG" id="ENOG502R55J">
    <property type="taxonomic scope" value="Eukaryota"/>
</dbReference>
<organism evidence="1">
    <name type="scientific">Oryza punctata</name>
    <name type="common">Red rice</name>
    <dbReference type="NCBI Taxonomy" id="4537"/>
    <lineage>
        <taxon>Eukaryota</taxon>
        <taxon>Viridiplantae</taxon>
        <taxon>Streptophyta</taxon>
        <taxon>Embryophyta</taxon>
        <taxon>Tracheophyta</taxon>
        <taxon>Spermatophyta</taxon>
        <taxon>Magnoliopsida</taxon>
        <taxon>Liliopsida</taxon>
        <taxon>Poales</taxon>
        <taxon>Poaceae</taxon>
        <taxon>BOP clade</taxon>
        <taxon>Oryzoideae</taxon>
        <taxon>Oryzeae</taxon>
        <taxon>Oryzinae</taxon>
        <taxon>Oryza</taxon>
    </lineage>
</organism>